<proteinExistence type="predicted"/>
<dbReference type="SUPFAM" id="SSF52540">
    <property type="entry name" value="P-loop containing nucleoside triphosphate hydrolases"/>
    <property type="match status" value="1"/>
</dbReference>
<evidence type="ECO:0000259" key="7">
    <source>
        <dbReference type="PROSITE" id="PS50045"/>
    </source>
</evidence>
<dbReference type="Proteomes" id="UP000030700">
    <property type="component" value="Unassembled WGS sequence"/>
</dbReference>
<dbReference type="InterPro" id="IPR058031">
    <property type="entry name" value="AAA_lid_NorR"/>
</dbReference>
<dbReference type="InterPro" id="IPR013655">
    <property type="entry name" value="PAS_fold_3"/>
</dbReference>
<dbReference type="PROSITE" id="PS00675">
    <property type="entry name" value="SIGMA54_INTERACT_1"/>
    <property type="match status" value="1"/>
</dbReference>
<reference evidence="10" key="1">
    <citation type="journal article" date="2015" name="PeerJ">
        <title>First genomic representation of candidate bacterial phylum KSB3 points to enhanced environmental sensing as a trigger of wastewater bulking.</title>
        <authorList>
            <person name="Sekiguchi Y."/>
            <person name="Ohashi A."/>
            <person name="Parks D.H."/>
            <person name="Yamauchi T."/>
            <person name="Tyson G.W."/>
            <person name="Hugenholtz P."/>
        </authorList>
    </citation>
    <scope>NUCLEOTIDE SEQUENCE [LARGE SCALE GENOMIC DNA]</scope>
</reference>
<dbReference type="InterPro" id="IPR027417">
    <property type="entry name" value="P-loop_NTPase"/>
</dbReference>
<dbReference type="InterPro" id="IPR000700">
    <property type="entry name" value="PAS-assoc_C"/>
</dbReference>
<dbReference type="PROSITE" id="PS50045">
    <property type="entry name" value="SIGMA54_INTERACT_4"/>
    <property type="match status" value="1"/>
</dbReference>
<evidence type="ECO:0000259" key="8">
    <source>
        <dbReference type="PROSITE" id="PS50112"/>
    </source>
</evidence>
<keyword evidence="1" id="KW-0547">Nucleotide-binding</keyword>
<dbReference type="SMART" id="SM00065">
    <property type="entry name" value="GAF"/>
    <property type="match status" value="2"/>
</dbReference>
<keyword evidence="2" id="KW-0067">ATP-binding</keyword>
<dbReference type="InterPro" id="IPR001610">
    <property type="entry name" value="PAC"/>
</dbReference>
<dbReference type="InterPro" id="IPR002197">
    <property type="entry name" value="HTH_Fis"/>
</dbReference>
<dbReference type="GO" id="GO:0006355">
    <property type="term" value="P:regulation of DNA-templated transcription"/>
    <property type="evidence" value="ECO:0007669"/>
    <property type="project" value="InterPro"/>
</dbReference>
<dbReference type="SMART" id="SM00091">
    <property type="entry name" value="PAS"/>
    <property type="match status" value="2"/>
</dbReference>
<dbReference type="Pfam" id="PF08447">
    <property type="entry name" value="PAS_3"/>
    <property type="match status" value="1"/>
</dbReference>
<evidence type="ECO:0000313" key="11">
    <source>
        <dbReference type="Proteomes" id="UP000030700"/>
    </source>
</evidence>
<dbReference type="InterPro" id="IPR003018">
    <property type="entry name" value="GAF"/>
</dbReference>
<dbReference type="CDD" id="cd00130">
    <property type="entry name" value="PAS"/>
    <property type="match status" value="2"/>
</dbReference>
<evidence type="ECO:0000313" key="10">
    <source>
        <dbReference type="EMBL" id="GAK50959.1"/>
    </source>
</evidence>
<evidence type="ECO:0000256" key="1">
    <source>
        <dbReference type="ARBA" id="ARBA00022741"/>
    </source>
</evidence>
<dbReference type="Pfam" id="PF02954">
    <property type="entry name" value="HTH_8"/>
    <property type="match status" value="1"/>
</dbReference>
<evidence type="ECO:0000256" key="5">
    <source>
        <dbReference type="ARBA" id="ARBA00023159"/>
    </source>
</evidence>
<dbReference type="SMART" id="SM00086">
    <property type="entry name" value="PAC"/>
    <property type="match status" value="2"/>
</dbReference>
<dbReference type="GO" id="GO:0005524">
    <property type="term" value="F:ATP binding"/>
    <property type="evidence" value="ECO:0007669"/>
    <property type="project" value="UniProtKB-KW"/>
</dbReference>
<protein>
    <submittedName>
        <fullName evidence="10">Two component, sigma54 specific, transcriptional regulator, Fis family</fullName>
    </submittedName>
</protein>
<keyword evidence="6" id="KW-0804">Transcription</keyword>
<dbReference type="InterPro" id="IPR029016">
    <property type="entry name" value="GAF-like_dom_sf"/>
</dbReference>
<feature type="domain" description="PAS" evidence="8">
    <location>
        <begin position="197"/>
        <end position="268"/>
    </location>
</feature>
<evidence type="ECO:0000256" key="6">
    <source>
        <dbReference type="ARBA" id="ARBA00023163"/>
    </source>
</evidence>
<feature type="domain" description="PAC" evidence="9">
    <location>
        <begin position="272"/>
        <end position="322"/>
    </location>
</feature>
<dbReference type="InterPro" id="IPR003593">
    <property type="entry name" value="AAA+_ATPase"/>
</dbReference>
<dbReference type="Gene3D" id="3.30.450.40">
    <property type="match status" value="2"/>
</dbReference>
<gene>
    <name evidence="10" type="ORF">U14_02201</name>
</gene>
<dbReference type="SMART" id="SM00382">
    <property type="entry name" value="AAA"/>
    <property type="match status" value="1"/>
</dbReference>
<dbReference type="SUPFAM" id="SSF55785">
    <property type="entry name" value="PYP-like sensor domain (PAS domain)"/>
    <property type="match status" value="2"/>
</dbReference>
<accession>A0A0S6VY20</accession>
<keyword evidence="4" id="KW-0238">DNA-binding</keyword>
<dbReference type="Gene3D" id="1.10.8.60">
    <property type="match status" value="1"/>
</dbReference>
<dbReference type="NCBIfam" id="TIGR00229">
    <property type="entry name" value="sensory_box"/>
    <property type="match status" value="2"/>
</dbReference>
<dbReference type="Pfam" id="PF00989">
    <property type="entry name" value="PAS"/>
    <property type="match status" value="1"/>
</dbReference>
<dbReference type="PROSITE" id="PS50112">
    <property type="entry name" value="PAS"/>
    <property type="match status" value="2"/>
</dbReference>
<feature type="domain" description="Sigma-54 factor interaction" evidence="7">
    <location>
        <begin position="614"/>
        <end position="843"/>
    </location>
</feature>
<dbReference type="InterPro" id="IPR000014">
    <property type="entry name" value="PAS"/>
</dbReference>
<sequence>MLSRLKKSYPWLKGKGEGIQLLARLNKAFDESASLDEACAKLCEWIPEYAHITGMSVYLYDAAHQHFALRFSTGQKDIFLRQIALTEDDLRQCGLSMSEFGMAAIPALSALQAAAHPLIRACAEQNVQAIASLPILAHARAYGLMVLISRFQHHLSEDDRELFGIAGQQLKCATEKRLLVEHFEQEVAAKVSLIQESEEKYHVLFEDASDAIVGLDLETQRVLEFNRQAQLLFGYEKEELLTMTASDFWQQKDEKRLVKQSLQLVKEQRTVKFLERQLLRKDGVLIWVEINTSIVEYRGKKVVLAIVRDVTRRKQVELEKEVIETVNTTLLSGHPVQEMYQNLSRALLKIMRFDRMDVLLPGKTLHCARMLVSVYKEQATVDMMEREFTLENLEIKQALLNGQPAIVNYAPKEWPLFLAGRAGKPLLSSLFFPLMFKETVIGVLHFGRQYHDNFSADCYDFLHRIAPQIAMTLDNMLLFHTVSEEKAVYKHLIENVHEIVFQADPKGTILFVNHRVYDILGYLPEEITGTSFFACVIPEDLEEAKAAFRLTLRHEQPLSGEFRIFHKNGSILTISIYTRPIFEEGRTVGMQAIIQDITPPAERFEKPREGLHEIIGRSPKMQEIYDLIVSVAKTDSTILIHGESGTGKELIAHAIHAYSHRHTHPFIVVNCAAYSEHLLESELFGHERGSFTGAHRRKLGRFELAKGGTIFLDEIGEISPHSQLLLLRVLQNKTFERVGGEKTLEADVRIVAATNKHLETEMRAGRFREDLFYRLNVILIDVPPLRQRKEDIPHLVEHFRRKYSKSTGKQVLKCAQNTMELLMRYDWFGNVRELENTIERAVVMASGTTLLPEDLPAKLRQGEIIIPENPSKTVVNASLHDHERELILKALHATKWNKYQAAKLLGITRSTLYSKINKYGLDKE</sequence>
<dbReference type="PROSITE" id="PS50113">
    <property type="entry name" value="PAC"/>
    <property type="match status" value="1"/>
</dbReference>
<dbReference type="EMBL" id="DF820456">
    <property type="protein sequence ID" value="GAK50959.1"/>
    <property type="molecule type" value="Genomic_DNA"/>
</dbReference>
<keyword evidence="5" id="KW-0010">Activator</keyword>
<dbReference type="InterPro" id="IPR013767">
    <property type="entry name" value="PAS_fold"/>
</dbReference>
<dbReference type="Gene3D" id="3.30.450.20">
    <property type="entry name" value="PAS domain"/>
    <property type="match status" value="2"/>
</dbReference>
<evidence type="ECO:0000256" key="4">
    <source>
        <dbReference type="ARBA" id="ARBA00023125"/>
    </source>
</evidence>
<dbReference type="AlphaFoldDB" id="A0A0S6VY20"/>
<dbReference type="GO" id="GO:0043565">
    <property type="term" value="F:sequence-specific DNA binding"/>
    <property type="evidence" value="ECO:0007669"/>
    <property type="project" value="InterPro"/>
</dbReference>
<keyword evidence="3" id="KW-0805">Transcription regulation</keyword>
<feature type="domain" description="PAS" evidence="8">
    <location>
        <begin position="485"/>
        <end position="555"/>
    </location>
</feature>
<dbReference type="Pfam" id="PF00158">
    <property type="entry name" value="Sigma54_activat"/>
    <property type="match status" value="1"/>
</dbReference>
<dbReference type="Pfam" id="PF13185">
    <property type="entry name" value="GAF_2"/>
    <property type="match status" value="1"/>
</dbReference>
<dbReference type="PRINTS" id="PR01590">
    <property type="entry name" value="HTHFIS"/>
</dbReference>
<dbReference type="SUPFAM" id="SSF55781">
    <property type="entry name" value="GAF domain-like"/>
    <property type="match status" value="2"/>
</dbReference>
<dbReference type="STRING" id="1499966.U14_02201"/>
<dbReference type="InterPro" id="IPR009057">
    <property type="entry name" value="Homeodomain-like_sf"/>
</dbReference>
<keyword evidence="11" id="KW-1185">Reference proteome</keyword>
<dbReference type="FunFam" id="3.40.50.300:FF:000006">
    <property type="entry name" value="DNA-binding transcriptional regulator NtrC"/>
    <property type="match status" value="1"/>
</dbReference>
<dbReference type="InterPro" id="IPR002078">
    <property type="entry name" value="Sigma_54_int"/>
</dbReference>
<evidence type="ECO:0000259" key="9">
    <source>
        <dbReference type="PROSITE" id="PS50113"/>
    </source>
</evidence>
<dbReference type="PANTHER" id="PTHR32071:SF57">
    <property type="entry name" value="C4-DICARBOXYLATE TRANSPORT TRANSCRIPTIONAL REGULATORY PROTEIN DCTD"/>
    <property type="match status" value="1"/>
</dbReference>
<name>A0A0S6VY20_9BACT</name>
<organism evidence="10">
    <name type="scientific">Candidatus Moduliflexus flocculans</name>
    <dbReference type="NCBI Taxonomy" id="1499966"/>
    <lineage>
        <taxon>Bacteria</taxon>
        <taxon>Candidatus Moduliflexota</taxon>
        <taxon>Candidatus Moduliflexia</taxon>
        <taxon>Candidatus Moduliflexales</taxon>
        <taxon>Candidatus Moduliflexaceae</taxon>
    </lineage>
</organism>
<dbReference type="Pfam" id="PF25601">
    <property type="entry name" value="AAA_lid_14"/>
    <property type="match status" value="1"/>
</dbReference>
<dbReference type="HOGENOM" id="CLU_014109_0_0_0"/>
<dbReference type="Gene3D" id="1.10.10.60">
    <property type="entry name" value="Homeodomain-like"/>
    <property type="match status" value="1"/>
</dbReference>
<dbReference type="Gene3D" id="3.40.50.300">
    <property type="entry name" value="P-loop containing nucleotide triphosphate hydrolases"/>
    <property type="match status" value="1"/>
</dbReference>
<evidence type="ECO:0000256" key="3">
    <source>
        <dbReference type="ARBA" id="ARBA00023015"/>
    </source>
</evidence>
<dbReference type="InterPro" id="IPR025662">
    <property type="entry name" value="Sigma_54_int_dom_ATP-bd_1"/>
</dbReference>
<dbReference type="CDD" id="cd00009">
    <property type="entry name" value="AAA"/>
    <property type="match status" value="1"/>
</dbReference>
<dbReference type="FunFam" id="1.10.8.60:FF:000014">
    <property type="entry name" value="DNA-binding transcriptional regulator NtrC"/>
    <property type="match status" value="1"/>
</dbReference>
<dbReference type="PANTHER" id="PTHR32071">
    <property type="entry name" value="TRANSCRIPTIONAL REGULATORY PROTEIN"/>
    <property type="match status" value="1"/>
</dbReference>
<evidence type="ECO:0000256" key="2">
    <source>
        <dbReference type="ARBA" id="ARBA00022840"/>
    </source>
</evidence>
<dbReference type="InterPro" id="IPR035965">
    <property type="entry name" value="PAS-like_dom_sf"/>
</dbReference>
<dbReference type="SUPFAM" id="SSF46689">
    <property type="entry name" value="Homeodomain-like"/>
    <property type="match status" value="1"/>
</dbReference>